<dbReference type="AlphaFoldDB" id="A0A4D7Z418"/>
<evidence type="ECO:0000313" key="2">
    <source>
        <dbReference type="Proteomes" id="UP000298649"/>
    </source>
</evidence>
<evidence type="ECO:0000313" key="1">
    <source>
        <dbReference type="EMBL" id="QCL97704.1"/>
    </source>
</evidence>
<sequence>MIWNLEKLERERLDLIEVIDNLKRWERFSIDDRHIISLQITAHMMRLSEMDEDLAKLRGEEHSDADCLAAI</sequence>
<dbReference type="EMBL" id="CP039924">
    <property type="protein sequence ID" value="QCL97704.1"/>
    <property type="molecule type" value="Genomic_DNA"/>
</dbReference>
<dbReference type="Proteomes" id="UP000298649">
    <property type="component" value="Plasmid pAtCFBP7129a"/>
</dbReference>
<gene>
    <name evidence="1" type="ORF">CFBP7129_26095</name>
</gene>
<protein>
    <submittedName>
        <fullName evidence="1">Uncharacterized protein</fullName>
    </submittedName>
</protein>
<organism evidence="1 2">
    <name type="scientific">Agrobacterium tumefaciens</name>
    <dbReference type="NCBI Taxonomy" id="358"/>
    <lineage>
        <taxon>Bacteria</taxon>
        <taxon>Pseudomonadati</taxon>
        <taxon>Pseudomonadota</taxon>
        <taxon>Alphaproteobacteria</taxon>
        <taxon>Hyphomicrobiales</taxon>
        <taxon>Rhizobiaceae</taxon>
        <taxon>Rhizobium/Agrobacterium group</taxon>
        <taxon>Agrobacterium</taxon>
        <taxon>Agrobacterium tumefaciens complex</taxon>
    </lineage>
</organism>
<proteinExistence type="predicted"/>
<accession>A0A4D7Z418</accession>
<keyword evidence="1" id="KW-0614">Plasmid</keyword>
<geneLocation type="plasmid" evidence="2">
    <name>patcfbp7129a</name>
</geneLocation>
<dbReference type="RefSeq" id="WP_137006064.1">
    <property type="nucleotide sequence ID" value="NZ_CP039924.1"/>
</dbReference>
<name>A0A4D7Z418_AGRTU</name>
<reference evidence="1 2" key="1">
    <citation type="submission" date="2019-04" db="EMBL/GenBank/DDBJ databases">
        <title>Complete genome sequence of Agrobacterium tumefaciens CFBP7129.</title>
        <authorList>
            <person name="Haryono M."/>
            <person name="Lin Y.-C."/>
            <person name="Lai E.-M."/>
            <person name="Kuo C.-H."/>
        </authorList>
    </citation>
    <scope>NUCLEOTIDE SEQUENCE [LARGE SCALE GENOMIC DNA]</scope>
    <source>
        <strain evidence="1 2">CFBP7129</strain>
        <plasmid evidence="2">patcfbp7129a</plasmid>
    </source>
</reference>